<sequence length="111" mass="12499">MITEHVVQGSKETSLHNFELTFDGLEIVVSPGEFYQAGEVVISTEEETLLTVDGPMHYEVWISKEGIRLYSYTDEQGYVIVPNPVDRLAWFSLAANQNLNETDIHVLKVVG</sequence>
<comment type="caution">
    <text evidence="1">The sequence shown here is derived from an EMBL/GenBank/DDBJ whole genome shotgun (WGS) entry which is preliminary data.</text>
</comment>
<dbReference type="Proteomes" id="UP000234951">
    <property type="component" value="Unassembled WGS sequence"/>
</dbReference>
<gene>
    <name evidence="1" type="ORF">CU635_06225</name>
    <name evidence="2" type="ORF">CVD25_01115</name>
</gene>
<accession>A0A2N5GPM5</accession>
<dbReference type="AlphaFoldDB" id="A0A2N5GPM5"/>
<evidence type="ECO:0000313" key="4">
    <source>
        <dbReference type="Proteomes" id="UP000235114"/>
    </source>
</evidence>
<dbReference type="RefSeq" id="WP_101576313.1">
    <property type="nucleotide sequence ID" value="NZ_PGVA01000012.1"/>
</dbReference>
<dbReference type="OrthoDB" id="10012760at2"/>
<name>A0A2N5GPM5_9BACI</name>
<reference evidence="2 4" key="2">
    <citation type="submission" date="2017-12" db="EMBL/GenBank/DDBJ databases">
        <title>Comparative Functional Genomics of Dry Heat Resistant strains isolated from the Viking Spacecraft.</title>
        <authorList>
            <person name="Seuylemezian A."/>
            <person name="Cooper K."/>
            <person name="Vaishampayan P."/>
        </authorList>
    </citation>
    <scope>NUCLEOTIDE SEQUENCE [LARGE SCALE GENOMIC DNA]</scope>
    <source>
        <strain evidence="2 4">ATCC 29669</strain>
    </source>
</reference>
<reference evidence="1 3" key="1">
    <citation type="submission" date="2017-11" db="EMBL/GenBank/DDBJ databases">
        <title>Comparitive Functional Genomics of Dry Heat Resistant strains isolated from the Viking Spacecraft.</title>
        <authorList>
            <person name="Seuylemezian A."/>
            <person name="Cooper K."/>
            <person name="Vaishampayan P."/>
        </authorList>
    </citation>
    <scope>NUCLEOTIDE SEQUENCE [LARGE SCALE GENOMIC DNA]</scope>
    <source>
        <strain evidence="1 3">M4.6</strain>
    </source>
</reference>
<protein>
    <submittedName>
        <fullName evidence="1">Uncharacterized protein</fullName>
    </submittedName>
</protein>
<evidence type="ECO:0000313" key="1">
    <source>
        <dbReference type="EMBL" id="PLR84664.1"/>
    </source>
</evidence>
<organism evidence="1 3">
    <name type="scientific">Bacillus canaveralius</name>
    <dbReference type="NCBI Taxonomy" id="1403243"/>
    <lineage>
        <taxon>Bacteria</taxon>
        <taxon>Bacillati</taxon>
        <taxon>Bacillota</taxon>
        <taxon>Bacilli</taxon>
        <taxon>Bacillales</taxon>
        <taxon>Bacillaceae</taxon>
        <taxon>Bacillus</taxon>
    </lineage>
</organism>
<keyword evidence="4" id="KW-1185">Reference proteome</keyword>
<dbReference type="EMBL" id="PGVA01000012">
    <property type="protein sequence ID" value="PLR84664.1"/>
    <property type="molecule type" value="Genomic_DNA"/>
</dbReference>
<dbReference type="EMBL" id="PGVD01000003">
    <property type="protein sequence ID" value="PLS00816.1"/>
    <property type="molecule type" value="Genomic_DNA"/>
</dbReference>
<proteinExistence type="predicted"/>
<evidence type="ECO:0000313" key="3">
    <source>
        <dbReference type="Proteomes" id="UP000234951"/>
    </source>
</evidence>
<dbReference type="Proteomes" id="UP000235114">
    <property type="component" value="Unassembled WGS sequence"/>
</dbReference>
<evidence type="ECO:0000313" key="2">
    <source>
        <dbReference type="EMBL" id="PLS00816.1"/>
    </source>
</evidence>